<protein>
    <submittedName>
        <fullName evidence="13">Gram-negative porin</fullName>
    </submittedName>
</protein>
<evidence type="ECO:0000256" key="7">
    <source>
        <dbReference type="ARBA" id="ARBA00023065"/>
    </source>
</evidence>
<feature type="domain" description="Porin" evidence="12">
    <location>
        <begin position="17"/>
        <end position="335"/>
    </location>
</feature>
<dbReference type="InterPro" id="IPR033900">
    <property type="entry name" value="Gram_neg_porin_domain"/>
</dbReference>
<dbReference type="Pfam" id="PF13609">
    <property type="entry name" value="Porin_4"/>
    <property type="match status" value="1"/>
</dbReference>
<dbReference type="RefSeq" id="WP_105529905.1">
    <property type="nucleotide sequence ID" value="NZ_PUGF01000001.1"/>
</dbReference>
<gene>
    <name evidence="13" type="ORF">S2091_0191</name>
</gene>
<dbReference type="CDD" id="cd00342">
    <property type="entry name" value="gram_neg_porins"/>
    <property type="match status" value="1"/>
</dbReference>
<dbReference type="GO" id="GO:0046930">
    <property type="term" value="C:pore complex"/>
    <property type="evidence" value="ECO:0007669"/>
    <property type="project" value="UniProtKB-KW"/>
</dbReference>
<keyword evidence="8" id="KW-0626">Porin</keyword>
<evidence type="ECO:0000256" key="4">
    <source>
        <dbReference type="ARBA" id="ARBA00022452"/>
    </source>
</evidence>
<dbReference type="InterPro" id="IPR001702">
    <property type="entry name" value="Porin_Gram-ve"/>
</dbReference>
<evidence type="ECO:0000259" key="12">
    <source>
        <dbReference type="Pfam" id="PF13609"/>
    </source>
</evidence>
<keyword evidence="7" id="KW-0406">Ion transport</keyword>
<dbReference type="InterPro" id="IPR023614">
    <property type="entry name" value="Porin_dom_sf"/>
</dbReference>
<organism evidence="13 14">
    <name type="scientific">Solimicrobium silvestre</name>
    <dbReference type="NCBI Taxonomy" id="2099400"/>
    <lineage>
        <taxon>Bacteria</taxon>
        <taxon>Pseudomonadati</taxon>
        <taxon>Pseudomonadota</taxon>
        <taxon>Betaproteobacteria</taxon>
        <taxon>Burkholderiales</taxon>
        <taxon>Oxalobacteraceae</taxon>
        <taxon>Solimicrobium</taxon>
    </lineage>
</organism>
<keyword evidence="4" id="KW-1134">Transmembrane beta strand</keyword>
<evidence type="ECO:0000256" key="5">
    <source>
        <dbReference type="ARBA" id="ARBA00022692"/>
    </source>
</evidence>
<name>A0A2S9H552_9BURK</name>
<evidence type="ECO:0000256" key="8">
    <source>
        <dbReference type="ARBA" id="ARBA00023114"/>
    </source>
</evidence>
<evidence type="ECO:0000256" key="11">
    <source>
        <dbReference type="SAM" id="SignalP"/>
    </source>
</evidence>
<keyword evidence="3" id="KW-0813">Transport</keyword>
<evidence type="ECO:0000256" key="10">
    <source>
        <dbReference type="ARBA" id="ARBA00023237"/>
    </source>
</evidence>
<sequence>MNNTAFKESCLQFLLLTTVLGACSGQVKAQSNVTLYGRVDAEVNYQSNQNTGRIDSNGVAITGSQWSAPGNEWGTSFFGFKGAEDLGGGMKALFTLESGFATGNGVVNGGSALWSRRAFVGLSGDYGTLKLGRDLTLPSDIVWSLDPTGQQAMGTATLAKGRNWPQTSNQVQYITPDMNGFSAVGMYGFGEVAGSTQDSSSNGIELGYNKDGLELKVMYDVAYDPSGQLSTLFQYSKELTAGGTLTLDKWKLFAGCQTQSAPDMLASYGNPDKATQFWLGANYKITPALTLIPAAFHVNLNQSTGSANLIMLGANYSLSKRTLLFASIGSLHNSALTSFAIEVGNSAVGVNQSAFYTGISQSF</sequence>
<dbReference type="OrthoDB" id="8712661at2"/>
<dbReference type="GO" id="GO:0009279">
    <property type="term" value="C:cell outer membrane"/>
    <property type="evidence" value="ECO:0007669"/>
    <property type="project" value="UniProtKB-SubCell"/>
</dbReference>
<keyword evidence="6 11" id="KW-0732">Signal</keyword>
<evidence type="ECO:0000313" key="13">
    <source>
        <dbReference type="EMBL" id="PRC94996.1"/>
    </source>
</evidence>
<accession>A0A2S9H552</accession>
<comment type="subcellular location">
    <subcellularLocation>
        <location evidence="1">Cell outer membrane</location>
        <topology evidence="1">Multi-pass membrane protein</topology>
    </subcellularLocation>
</comment>
<feature type="signal peptide" evidence="11">
    <location>
        <begin position="1"/>
        <end position="29"/>
    </location>
</feature>
<dbReference type="InterPro" id="IPR002299">
    <property type="entry name" value="Porin_Neis"/>
</dbReference>
<evidence type="ECO:0000256" key="3">
    <source>
        <dbReference type="ARBA" id="ARBA00022448"/>
    </source>
</evidence>
<dbReference type="Gene3D" id="2.40.160.10">
    <property type="entry name" value="Porin"/>
    <property type="match status" value="1"/>
</dbReference>
<evidence type="ECO:0000256" key="2">
    <source>
        <dbReference type="ARBA" id="ARBA00011233"/>
    </source>
</evidence>
<dbReference type="Proteomes" id="UP000237839">
    <property type="component" value="Unassembled WGS sequence"/>
</dbReference>
<comment type="subunit">
    <text evidence="2">Homotrimer.</text>
</comment>
<keyword evidence="9" id="KW-0472">Membrane</keyword>
<dbReference type="SUPFAM" id="SSF56935">
    <property type="entry name" value="Porins"/>
    <property type="match status" value="1"/>
</dbReference>
<dbReference type="GO" id="GO:0015288">
    <property type="term" value="F:porin activity"/>
    <property type="evidence" value="ECO:0007669"/>
    <property type="project" value="UniProtKB-KW"/>
</dbReference>
<dbReference type="EMBL" id="PUGF01000001">
    <property type="protein sequence ID" value="PRC94996.1"/>
    <property type="molecule type" value="Genomic_DNA"/>
</dbReference>
<evidence type="ECO:0000256" key="6">
    <source>
        <dbReference type="ARBA" id="ARBA00022729"/>
    </source>
</evidence>
<dbReference type="PRINTS" id="PR00184">
    <property type="entry name" value="NEISSPPORIN"/>
</dbReference>
<dbReference type="GO" id="GO:0034220">
    <property type="term" value="P:monoatomic ion transmembrane transport"/>
    <property type="evidence" value="ECO:0007669"/>
    <property type="project" value="InterPro"/>
</dbReference>
<evidence type="ECO:0000256" key="1">
    <source>
        <dbReference type="ARBA" id="ARBA00004571"/>
    </source>
</evidence>
<comment type="caution">
    <text evidence="13">The sequence shown here is derived from an EMBL/GenBank/DDBJ whole genome shotgun (WGS) entry which is preliminary data.</text>
</comment>
<dbReference type="AlphaFoldDB" id="A0A2S9H552"/>
<evidence type="ECO:0000256" key="9">
    <source>
        <dbReference type="ARBA" id="ARBA00023136"/>
    </source>
</evidence>
<evidence type="ECO:0000313" key="14">
    <source>
        <dbReference type="Proteomes" id="UP000237839"/>
    </source>
</evidence>
<dbReference type="PROSITE" id="PS51257">
    <property type="entry name" value="PROKAR_LIPOPROTEIN"/>
    <property type="match status" value="1"/>
</dbReference>
<proteinExistence type="predicted"/>
<feature type="chain" id="PRO_5015392798" evidence="11">
    <location>
        <begin position="30"/>
        <end position="363"/>
    </location>
</feature>
<keyword evidence="14" id="KW-1185">Reference proteome</keyword>
<keyword evidence="5" id="KW-0812">Transmembrane</keyword>
<dbReference type="PRINTS" id="PR00182">
    <property type="entry name" value="ECOLNEIPORIN"/>
</dbReference>
<dbReference type="PANTHER" id="PTHR34501">
    <property type="entry name" value="PROTEIN YDDL-RELATED"/>
    <property type="match status" value="1"/>
</dbReference>
<dbReference type="PANTHER" id="PTHR34501:SF9">
    <property type="entry name" value="MAJOR OUTER MEMBRANE PROTEIN P.IA"/>
    <property type="match status" value="1"/>
</dbReference>
<keyword evidence="10" id="KW-0998">Cell outer membrane</keyword>
<reference evidence="13 14" key="1">
    <citation type="submission" date="2018-02" db="EMBL/GenBank/DDBJ databases">
        <title>Solimicrobium silvestre gen. nov., sp. nov., isolated from alpine forest soil.</title>
        <authorList>
            <person name="Margesin R."/>
            <person name="Albuquerque L."/>
            <person name="Zhang D.-C."/>
            <person name="Froufe H.J.C."/>
            <person name="Severino R."/>
            <person name="Roxo I."/>
            <person name="Egas C."/>
            <person name="Da Costa M.S."/>
        </authorList>
    </citation>
    <scope>NUCLEOTIDE SEQUENCE [LARGE SCALE GENOMIC DNA]</scope>
    <source>
        <strain evidence="13 14">S20-91</strain>
    </source>
</reference>
<dbReference type="InterPro" id="IPR050298">
    <property type="entry name" value="Gram-neg_bact_OMP"/>
</dbReference>